<dbReference type="PANTHER" id="PTHR42643">
    <property type="entry name" value="IONOTROPIC RECEPTOR 20A-RELATED"/>
    <property type="match status" value="1"/>
</dbReference>
<dbReference type="GO" id="GO:0005886">
    <property type="term" value="C:plasma membrane"/>
    <property type="evidence" value="ECO:0007669"/>
    <property type="project" value="UniProtKB-SubCell"/>
</dbReference>
<dbReference type="OMA" id="FDEHTIT"/>
<evidence type="ECO:0000256" key="1">
    <source>
        <dbReference type="ARBA" id="ARBA00004651"/>
    </source>
</evidence>
<feature type="transmembrane region" description="Helical" evidence="8">
    <location>
        <begin position="368"/>
        <end position="388"/>
    </location>
</feature>
<sequence length="637" mass="73823">MRHICYVVLLLGYPLFVHVTIINWFDSNYLHDKEATEDFLQDPTFWSVSKIHFRSSKILTVTVTSLNNRVWNDTVADLIQEMYKHLNIPIILTYFKAFETYPGRSLHPISLDYVREYPPESYHSYLIISHSEMNTYLYTYDSTSYPQYEWTSRDNYLILTILHSSWHAGGTTDMYGSTFLNLWTKYQVLNVITIVKYMDICNKQSDIMVYDFFETNGVINVTPEQVAELPRSYLERTWNLKGYSVRVTMLHSFPNAVFNCRSLKKCSYEGRDWEVLRNLATYMNFTPVISQPRDGKGLGYKTESVFTGSLGDLVYKRVDISANERYIKDYDADIEFTMPAFYTQQLVVIVPKAQRIPWWRAMSECFTFHFWVCLLAVFLVTTVVWYVLRRLSEKVSFLTNAVDTMAVFLTMSLSFLTKISALSQRLLIASCLFFSLVVMCLFQSSLLDTVAHPRFQPDIDTLQKLDKTGLPIITLDRNLLDTFNESLALRNLADRLQHQDVSEDALLHQIANHRNACMLTSKGEALWFLGKFPNKLHIVSESPREYFVSYMIPKGSPYATRIHNLLGKMSQAGLVRKWDVDASYRLQLKALREGRANLQDTGNAKVFAFFDFQFSFLVWAVGVAVGTVVFLLERCFA</sequence>
<reference evidence="9 10" key="1">
    <citation type="journal article" date="2014" name="Nat. Commun.">
        <title>Molecular traces of alternative social organization in a termite genome.</title>
        <authorList>
            <person name="Terrapon N."/>
            <person name="Li C."/>
            <person name="Robertson H.M."/>
            <person name="Ji L."/>
            <person name="Meng X."/>
            <person name="Booth W."/>
            <person name="Chen Z."/>
            <person name="Childers C.P."/>
            <person name="Glastad K.M."/>
            <person name="Gokhale K."/>
            <person name="Gowin J."/>
            <person name="Gronenberg W."/>
            <person name="Hermansen R.A."/>
            <person name="Hu H."/>
            <person name="Hunt B.G."/>
            <person name="Huylmans A.K."/>
            <person name="Khalil S.M."/>
            <person name="Mitchell R.D."/>
            <person name="Munoz-Torres M.C."/>
            <person name="Mustard J.A."/>
            <person name="Pan H."/>
            <person name="Reese J.T."/>
            <person name="Scharf M.E."/>
            <person name="Sun F."/>
            <person name="Vogel H."/>
            <person name="Xiao J."/>
            <person name="Yang W."/>
            <person name="Yang Z."/>
            <person name="Yang Z."/>
            <person name="Zhou J."/>
            <person name="Zhu J."/>
            <person name="Brent C.S."/>
            <person name="Elsik C.G."/>
            <person name="Goodisman M.A."/>
            <person name="Liberles D.A."/>
            <person name="Roe R.M."/>
            <person name="Vargo E.L."/>
            <person name="Vilcinskas A."/>
            <person name="Wang J."/>
            <person name="Bornberg-Bauer E."/>
            <person name="Korb J."/>
            <person name="Zhang G."/>
            <person name="Liebig J."/>
        </authorList>
    </citation>
    <scope>NUCLEOTIDE SEQUENCE [LARGE SCALE GENOMIC DNA]</scope>
    <source>
        <tissue evidence="9">Whole organism</tissue>
    </source>
</reference>
<dbReference type="SUPFAM" id="SSF53850">
    <property type="entry name" value="Periplasmic binding protein-like II"/>
    <property type="match status" value="1"/>
</dbReference>
<keyword evidence="10" id="KW-1185">Reference proteome</keyword>
<dbReference type="AlphaFoldDB" id="A0A067QYQ0"/>
<dbReference type="EMBL" id="KK853186">
    <property type="protein sequence ID" value="KDR10094.1"/>
    <property type="molecule type" value="Genomic_DNA"/>
</dbReference>
<keyword evidence="3 8" id="KW-0812">Transmembrane</keyword>
<keyword evidence="6" id="KW-0675">Receptor</keyword>
<keyword evidence="4 8" id="KW-1133">Transmembrane helix</keyword>
<feature type="transmembrane region" description="Helical" evidence="8">
    <location>
        <begin position="7"/>
        <end position="25"/>
    </location>
</feature>
<evidence type="ECO:0000313" key="9">
    <source>
        <dbReference type="EMBL" id="KDR10094.1"/>
    </source>
</evidence>
<gene>
    <name evidence="9" type="ORF">L798_15331</name>
</gene>
<feature type="transmembrane region" description="Helical" evidence="8">
    <location>
        <begin position="395"/>
        <end position="416"/>
    </location>
</feature>
<evidence type="ECO:0000256" key="7">
    <source>
        <dbReference type="ARBA" id="ARBA00023180"/>
    </source>
</evidence>
<organism evidence="9 10">
    <name type="scientific">Zootermopsis nevadensis</name>
    <name type="common">Dampwood termite</name>
    <dbReference type="NCBI Taxonomy" id="136037"/>
    <lineage>
        <taxon>Eukaryota</taxon>
        <taxon>Metazoa</taxon>
        <taxon>Ecdysozoa</taxon>
        <taxon>Arthropoda</taxon>
        <taxon>Hexapoda</taxon>
        <taxon>Insecta</taxon>
        <taxon>Pterygota</taxon>
        <taxon>Neoptera</taxon>
        <taxon>Polyneoptera</taxon>
        <taxon>Dictyoptera</taxon>
        <taxon>Blattodea</taxon>
        <taxon>Blattoidea</taxon>
        <taxon>Termitoidae</taxon>
        <taxon>Termopsidae</taxon>
        <taxon>Zootermopsis</taxon>
    </lineage>
</organism>
<keyword evidence="5 8" id="KW-0472">Membrane</keyword>
<dbReference type="Proteomes" id="UP000027135">
    <property type="component" value="Unassembled WGS sequence"/>
</dbReference>
<evidence type="ECO:0000313" key="10">
    <source>
        <dbReference type="Proteomes" id="UP000027135"/>
    </source>
</evidence>
<dbReference type="Gene3D" id="1.10.287.70">
    <property type="match status" value="1"/>
</dbReference>
<proteinExistence type="predicted"/>
<dbReference type="InterPro" id="IPR052192">
    <property type="entry name" value="Insect_Ionotropic_Sensory_Rcpt"/>
</dbReference>
<evidence type="ECO:0000256" key="2">
    <source>
        <dbReference type="ARBA" id="ARBA00022475"/>
    </source>
</evidence>
<protein>
    <submittedName>
        <fullName evidence="9">Uncharacterized protein</fullName>
    </submittedName>
</protein>
<name>A0A067QYQ0_ZOONE</name>
<evidence type="ECO:0000256" key="5">
    <source>
        <dbReference type="ARBA" id="ARBA00023136"/>
    </source>
</evidence>
<dbReference type="eggNOG" id="ENOG502S09N">
    <property type="taxonomic scope" value="Eukaryota"/>
</dbReference>
<dbReference type="InParanoid" id="A0A067QYQ0"/>
<dbReference type="FunCoup" id="A0A067QYQ0">
    <property type="interactions" value="127"/>
</dbReference>
<keyword evidence="2" id="KW-1003">Cell membrane</keyword>
<evidence type="ECO:0000256" key="8">
    <source>
        <dbReference type="SAM" id="Phobius"/>
    </source>
</evidence>
<dbReference type="PANTHER" id="PTHR42643:SF38">
    <property type="entry name" value="IONOTROPIC RECEPTOR 100A"/>
    <property type="match status" value="1"/>
</dbReference>
<comment type="subcellular location">
    <subcellularLocation>
        <location evidence="1">Cell membrane</location>
        <topology evidence="1">Multi-pass membrane protein</topology>
    </subcellularLocation>
</comment>
<evidence type="ECO:0000256" key="4">
    <source>
        <dbReference type="ARBA" id="ARBA00022989"/>
    </source>
</evidence>
<keyword evidence="7" id="KW-0325">Glycoprotein</keyword>
<evidence type="ECO:0000256" key="6">
    <source>
        <dbReference type="ARBA" id="ARBA00023170"/>
    </source>
</evidence>
<feature type="transmembrane region" description="Helical" evidence="8">
    <location>
        <begin position="614"/>
        <end position="632"/>
    </location>
</feature>
<dbReference type="Gene3D" id="3.40.190.10">
    <property type="entry name" value="Periplasmic binding protein-like II"/>
    <property type="match status" value="1"/>
</dbReference>
<accession>A0A067QYQ0</accession>
<evidence type="ECO:0000256" key="3">
    <source>
        <dbReference type="ARBA" id="ARBA00022692"/>
    </source>
</evidence>